<keyword evidence="1" id="KW-0472">Membrane</keyword>
<feature type="transmembrane region" description="Helical" evidence="1">
    <location>
        <begin position="66"/>
        <end position="83"/>
    </location>
</feature>
<feature type="transmembrane region" description="Helical" evidence="1">
    <location>
        <begin position="33"/>
        <end position="54"/>
    </location>
</feature>
<dbReference type="KEGG" id="nik:F5I99_18785"/>
<dbReference type="InterPro" id="IPR025588">
    <property type="entry name" value="YcxB-like_C"/>
</dbReference>
<reference evidence="3 4" key="1">
    <citation type="submission" date="2019-09" db="EMBL/GenBank/DDBJ databases">
        <title>Nitrincola iocasae sp. nov., a bacterium isolated from the sediment collected at a cold seep field in South China Sea.</title>
        <authorList>
            <person name="Zhang H."/>
            <person name="Wang H."/>
            <person name="Li C."/>
        </authorList>
    </citation>
    <scope>NUCLEOTIDE SEQUENCE [LARGE SCALE GENOMIC DNA]</scope>
    <source>
        <strain evidence="3 4">KXZD1103</strain>
    </source>
</reference>
<evidence type="ECO:0000259" key="2">
    <source>
        <dbReference type="Pfam" id="PF14317"/>
    </source>
</evidence>
<keyword evidence="1" id="KW-0812">Transmembrane</keyword>
<protein>
    <submittedName>
        <fullName evidence="3">YcxB family protein</fullName>
    </submittedName>
</protein>
<evidence type="ECO:0000256" key="1">
    <source>
        <dbReference type="SAM" id="Phobius"/>
    </source>
</evidence>
<feature type="domain" description="YcxB-like C-terminal" evidence="2">
    <location>
        <begin position="110"/>
        <end position="161"/>
    </location>
</feature>
<keyword evidence="1" id="KW-1133">Transmembrane helix</keyword>
<sequence length="177" mass="20663">MKFTISLSKDDFSHFNKFTMARINQSPGMKWKVTLFSIFYWFLLAFFALEMYSVYDSECCYSYEHLNRALVAFGIWFVLVNCWQQIYMRLYVAAATDEKGSVLGQWELEISDSGITESNHLCTSTYTWQCIQSVEKDKHSLYLFTDKSKALILPLCQINEEIESSINKLIKKATNDN</sequence>
<accession>A0A5J6LIH0</accession>
<evidence type="ECO:0000313" key="3">
    <source>
        <dbReference type="EMBL" id="QEW08365.1"/>
    </source>
</evidence>
<proteinExistence type="predicted"/>
<organism evidence="3 4">
    <name type="scientific">Nitrincola iocasae</name>
    <dbReference type="NCBI Taxonomy" id="2614693"/>
    <lineage>
        <taxon>Bacteria</taxon>
        <taxon>Pseudomonadati</taxon>
        <taxon>Pseudomonadota</taxon>
        <taxon>Gammaproteobacteria</taxon>
        <taxon>Oceanospirillales</taxon>
        <taxon>Oceanospirillaceae</taxon>
        <taxon>Nitrincola</taxon>
    </lineage>
</organism>
<dbReference type="RefSeq" id="WP_151058715.1">
    <property type="nucleotide sequence ID" value="NZ_CP044222.1"/>
</dbReference>
<dbReference type="AlphaFoldDB" id="A0A5J6LIH0"/>
<gene>
    <name evidence="3" type="ORF">F5I99_18785</name>
</gene>
<evidence type="ECO:0000313" key="4">
    <source>
        <dbReference type="Proteomes" id="UP000325606"/>
    </source>
</evidence>
<keyword evidence="4" id="KW-1185">Reference proteome</keyword>
<dbReference type="Proteomes" id="UP000325606">
    <property type="component" value="Chromosome"/>
</dbReference>
<dbReference type="Pfam" id="PF14317">
    <property type="entry name" value="YcxB"/>
    <property type="match status" value="1"/>
</dbReference>
<name>A0A5J6LIH0_9GAMM</name>
<dbReference type="EMBL" id="CP044222">
    <property type="protein sequence ID" value="QEW08365.1"/>
    <property type="molecule type" value="Genomic_DNA"/>
</dbReference>